<proteinExistence type="predicted"/>
<dbReference type="Proteomes" id="UP000266841">
    <property type="component" value="Unassembled WGS sequence"/>
</dbReference>
<dbReference type="AlphaFoldDB" id="K0STK7"/>
<gene>
    <name evidence="1" type="ORF">THAOC_17868</name>
</gene>
<reference evidence="1 2" key="1">
    <citation type="journal article" date="2012" name="Genome Biol.">
        <title>Genome and low-iron response of an oceanic diatom adapted to chronic iron limitation.</title>
        <authorList>
            <person name="Lommer M."/>
            <person name="Specht M."/>
            <person name="Roy A.S."/>
            <person name="Kraemer L."/>
            <person name="Andreson R."/>
            <person name="Gutowska M.A."/>
            <person name="Wolf J."/>
            <person name="Bergner S.V."/>
            <person name="Schilhabel M.B."/>
            <person name="Klostermeier U.C."/>
            <person name="Beiko R.G."/>
            <person name="Rosenstiel P."/>
            <person name="Hippler M."/>
            <person name="Laroche J."/>
        </authorList>
    </citation>
    <scope>NUCLEOTIDE SEQUENCE [LARGE SCALE GENOMIC DNA]</scope>
    <source>
        <strain evidence="1 2">CCMP1005</strain>
    </source>
</reference>
<organism evidence="1 2">
    <name type="scientific">Thalassiosira oceanica</name>
    <name type="common">Marine diatom</name>
    <dbReference type="NCBI Taxonomy" id="159749"/>
    <lineage>
        <taxon>Eukaryota</taxon>
        <taxon>Sar</taxon>
        <taxon>Stramenopiles</taxon>
        <taxon>Ochrophyta</taxon>
        <taxon>Bacillariophyta</taxon>
        <taxon>Coscinodiscophyceae</taxon>
        <taxon>Thalassiosirophycidae</taxon>
        <taxon>Thalassiosirales</taxon>
        <taxon>Thalassiosiraceae</taxon>
        <taxon>Thalassiosira</taxon>
    </lineage>
</organism>
<name>K0STK7_THAOC</name>
<protein>
    <submittedName>
        <fullName evidence="1">Uncharacterized protein</fullName>
    </submittedName>
</protein>
<feature type="non-terminal residue" evidence="1">
    <location>
        <position position="131"/>
    </location>
</feature>
<accession>K0STK7</accession>
<comment type="caution">
    <text evidence="1">The sequence shown here is derived from an EMBL/GenBank/DDBJ whole genome shotgun (WGS) entry which is preliminary data.</text>
</comment>
<sequence length="131" mass="15257">MRLKVFTDLRSEHADMWRDIAKTPRRRGFECCSPKYIGGYLVEGPPTFYLILPSKDDVRTQISRIETALGKRKKLMSDLLPEMERGSIHQFEAMLSKRRSKSRPTGFEPVRHNVSRFLVDRLNHSATAVFF</sequence>
<evidence type="ECO:0000313" key="2">
    <source>
        <dbReference type="Proteomes" id="UP000266841"/>
    </source>
</evidence>
<keyword evidence="2" id="KW-1185">Reference proteome</keyword>
<dbReference type="EMBL" id="AGNL01019748">
    <property type="protein sequence ID" value="EJK61612.1"/>
    <property type="molecule type" value="Genomic_DNA"/>
</dbReference>
<evidence type="ECO:0000313" key="1">
    <source>
        <dbReference type="EMBL" id="EJK61612.1"/>
    </source>
</evidence>